<dbReference type="PROSITE" id="PS51257">
    <property type="entry name" value="PROKAR_LIPOPROTEIN"/>
    <property type="match status" value="1"/>
</dbReference>
<sequence>MRKALAAALAALVAVMVLTACSPEYAPGPTGTVTDRSAAYFKSGGWRYRLTVTTTDGRRHDFRVTRHDYRSCFHGSTYPTCTRR</sequence>
<keyword evidence="1" id="KW-0732">Signal</keyword>
<evidence type="ECO:0000313" key="2">
    <source>
        <dbReference type="EMBL" id="MDV7223099.1"/>
    </source>
</evidence>
<feature type="chain" id="PRO_5046236389" description="Lipoprotein" evidence="1">
    <location>
        <begin position="27"/>
        <end position="84"/>
    </location>
</feature>
<dbReference type="EMBL" id="JAWMAJ010000281">
    <property type="protein sequence ID" value="MDV7223099.1"/>
    <property type="molecule type" value="Genomic_DNA"/>
</dbReference>
<dbReference type="Proteomes" id="UP001187346">
    <property type="component" value="Unassembled WGS sequence"/>
</dbReference>
<name>A0ABU4FR86_9ACTN</name>
<organism evidence="2 3">
    <name type="scientific">Streptomyces prunicolor</name>
    <dbReference type="NCBI Taxonomy" id="67348"/>
    <lineage>
        <taxon>Bacteria</taxon>
        <taxon>Bacillati</taxon>
        <taxon>Actinomycetota</taxon>
        <taxon>Actinomycetes</taxon>
        <taxon>Kitasatosporales</taxon>
        <taxon>Streptomycetaceae</taxon>
        <taxon>Streptomyces</taxon>
    </lineage>
</organism>
<feature type="signal peptide" evidence="1">
    <location>
        <begin position="1"/>
        <end position="26"/>
    </location>
</feature>
<proteinExistence type="predicted"/>
<gene>
    <name evidence="2" type="ORF">R5A26_44980</name>
</gene>
<reference evidence="2 3" key="1">
    <citation type="submission" date="2023-10" db="EMBL/GenBank/DDBJ databases">
        <title>Characterization of rhizosphere-enriched actinobacteria from wheat plants lab-grown on chernevaya soil.</title>
        <authorList>
            <person name="Tikhonova E.N."/>
            <person name="Konopkin A."/>
            <person name="Kravchenko I.K."/>
        </authorList>
    </citation>
    <scope>NUCLEOTIDE SEQUENCE [LARGE SCALE GENOMIC DNA]</scope>
    <source>
        <strain evidence="2 3">RR29</strain>
    </source>
</reference>
<keyword evidence="3" id="KW-1185">Reference proteome</keyword>
<protein>
    <recommendedName>
        <fullName evidence="4">Lipoprotein</fullName>
    </recommendedName>
</protein>
<accession>A0ABU4FR86</accession>
<evidence type="ECO:0000256" key="1">
    <source>
        <dbReference type="SAM" id="SignalP"/>
    </source>
</evidence>
<evidence type="ECO:0008006" key="4">
    <source>
        <dbReference type="Google" id="ProtNLM"/>
    </source>
</evidence>
<dbReference type="RefSeq" id="WP_317775683.1">
    <property type="nucleotide sequence ID" value="NZ_JAWMAJ010000281.1"/>
</dbReference>
<evidence type="ECO:0000313" key="3">
    <source>
        <dbReference type="Proteomes" id="UP001187346"/>
    </source>
</evidence>
<comment type="caution">
    <text evidence="2">The sequence shown here is derived from an EMBL/GenBank/DDBJ whole genome shotgun (WGS) entry which is preliminary data.</text>
</comment>